<name>A0ABQ8JJI2_DERPT</name>
<accession>A0ABQ8JJI2</accession>
<proteinExistence type="predicted"/>
<sequence length="136" mass="15645">MDDPKSFSSVIFHTANGTKIEVTERQMATVRSILWQNTSDSNMKQQVNECTQIKTNKYFDDDDDDKENIIQSSSIVNNNINDDILLDDIDDDFYDDIFISSSTSIIMDSLKNEPMKKRYLESSSKQSPLSKRKRSS</sequence>
<dbReference type="EMBL" id="NJHN03000036">
    <property type="protein sequence ID" value="KAH9422758.1"/>
    <property type="molecule type" value="Genomic_DNA"/>
</dbReference>
<evidence type="ECO:0000313" key="3">
    <source>
        <dbReference type="Proteomes" id="UP000887458"/>
    </source>
</evidence>
<reference evidence="2 3" key="2">
    <citation type="journal article" date="2022" name="Mol. Biol. Evol.">
        <title>Comparative Genomics Reveals Insights into the Divergent Evolution of Astigmatic Mites and Household Pest Adaptations.</title>
        <authorList>
            <person name="Xiong Q."/>
            <person name="Wan A.T."/>
            <person name="Liu X."/>
            <person name="Fung C.S."/>
            <person name="Xiao X."/>
            <person name="Malainual N."/>
            <person name="Hou J."/>
            <person name="Wang L."/>
            <person name="Wang M."/>
            <person name="Yang K.Y."/>
            <person name="Cui Y."/>
            <person name="Leung E.L."/>
            <person name="Nong W."/>
            <person name="Shin S.K."/>
            <person name="Au S.W."/>
            <person name="Jeong K.Y."/>
            <person name="Chew F.T."/>
            <person name="Hui J.H."/>
            <person name="Leung T.F."/>
            <person name="Tungtrongchitr A."/>
            <person name="Zhong N."/>
            <person name="Liu Z."/>
            <person name="Tsui S.K."/>
        </authorList>
    </citation>
    <scope>NUCLEOTIDE SEQUENCE [LARGE SCALE GENOMIC DNA]</scope>
    <source>
        <strain evidence="2">Derp</strain>
    </source>
</reference>
<protein>
    <submittedName>
        <fullName evidence="2">Uncharacterized protein</fullName>
    </submittedName>
</protein>
<reference evidence="2 3" key="1">
    <citation type="journal article" date="2018" name="J. Allergy Clin. Immunol.">
        <title>High-quality assembly of Dermatophagoides pteronyssinus genome and transcriptome reveals a wide range of novel allergens.</title>
        <authorList>
            <person name="Liu X.Y."/>
            <person name="Yang K.Y."/>
            <person name="Wang M.Q."/>
            <person name="Kwok J.S."/>
            <person name="Zeng X."/>
            <person name="Yang Z."/>
            <person name="Xiao X.J."/>
            <person name="Lau C.P."/>
            <person name="Li Y."/>
            <person name="Huang Z.M."/>
            <person name="Ba J.G."/>
            <person name="Yim A.K."/>
            <person name="Ouyang C.Y."/>
            <person name="Ngai S.M."/>
            <person name="Chan T.F."/>
            <person name="Leung E.L."/>
            <person name="Liu L."/>
            <person name="Liu Z.G."/>
            <person name="Tsui S.K."/>
        </authorList>
    </citation>
    <scope>NUCLEOTIDE SEQUENCE [LARGE SCALE GENOMIC DNA]</scope>
    <source>
        <strain evidence="2">Derp</strain>
    </source>
</reference>
<evidence type="ECO:0000256" key="1">
    <source>
        <dbReference type="SAM" id="MobiDB-lite"/>
    </source>
</evidence>
<keyword evidence="3" id="KW-1185">Reference proteome</keyword>
<evidence type="ECO:0000313" key="2">
    <source>
        <dbReference type="EMBL" id="KAH9422758.1"/>
    </source>
</evidence>
<feature type="region of interest" description="Disordered" evidence="1">
    <location>
        <begin position="116"/>
        <end position="136"/>
    </location>
</feature>
<organism evidence="2 3">
    <name type="scientific">Dermatophagoides pteronyssinus</name>
    <name type="common">European house dust mite</name>
    <dbReference type="NCBI Taxonomy" id="6956"/>
    <lineage>
        <taxon>Eukaryota</taxon>
        <taxon>Metazoa</taxon>
        <taxon>Ecdysozoa</taxon>
        <taxon>Arthropoda</taxon>
        <taxon>Chelicerata</taxon>
        <taxon>Arachnida</taxon>
        <taxon>Acari</taxon>
        <taxon>Acariformes</taxon>
        <taxon>Sarcoptiformes</taxon>
        <taxon>Astigmata</taxon>
        <taxon>Psoroptidia</taxon>
        <taxon>Analgoidea</taxon>
        <taxon>Pyroglyphidae</taxon>
        <taxon>Dermatophagoidinae</taxon>
        <taxon>Dermatophagoides</taxon>
    </lineage>
</organism>
<dbReference type="Proteomes" id="UP000887458">
    <property type="component" value="Unassembled WGS sequence"/>
</dbReference>
<gene>
    <name evidence="2" type="ORF">DERP_003439</name>
</gene>
<comment type="caution">
    <text evidence="2">The sequence shown here is derived from an EMBL/GenBank/DDBJ whole genome shotgun (WGS) entry which is preliminary data.</text>
</comment>